<accession>A0A8T0BP16</accession>
<sequence length="426" mass="47984">MYESWVSLEGVEEKSRPSIKRITDKPGPSLKRIVIEPWTSFEGEDKSRAMDDNDTYYSENGTDYYENYTGAEICDPGYSDKLTIMVFQVPVSIFAFVFGVIGNTLVIATFTKYRCLRMRCMTDVFLFNLAVVDLMLLLSLPMEITEAIFGSWVFGNELCKLNYGFCAINTYGGLLLLACISIDRYLLVVRARTAQALRSSMLCYSKLSAVGVALVSIVLSLPELWFTSVNEVGDSKRCLYVGNNDGKGWVKMWPRMAKITGFCVPCFTMLVCYSTISHVLMQGRGKCFRRQKTLRLIVALILVFLLFQLPYAIVLSIRMFQSNYSCTLWFDIHLAEDITRSLAYIRCCLNPLLYALVGIRFRGDVMKLLRDCGCLCPCLVHVVLKQRCESSMTPSSALPTSTVGPFSDISLPKSLPDMPKIENPAD</sequence>
<feature type="domain" description="G-protein coupled receptors family 1 profile" evidence="10">
    <location>
        <begin position="102"/>
        <end position="354"/>
    </location>
</feature>
<proteinExistence type="inferred from homology"/>
<evidence type="ECO:0000256" key="2">
    <source>
        <dbReference type="ARBA" id="ARBA00022692"/>
    </source>
</evidence>
<evidence type="ECO:0000259" key="10">
    <source>
        <dbReference type="PROSITE" id="PS50262"/>
    </source>
</evidence>
<feature type="transmembrane region" description="Helical" evidence="9">
    <location>
        <begin position="259"/>
        <end position="281"/>
    </location>
</feature>
<evidence type="ECO:0000313" key="12">
    <source>
        <dbReference type="Proteomes" id="UP000606274"/>
    </source>
</evidence>
<dbReference type="GO" id="GO:0060326">
    <property type="term" value="P:cell chemotaxis"/>
    <property type="evidence" value="ECO:0007669"/>
    <property type="project" value="TreeGrafter"/>
</dbReference>
<keyword evidence="2 8" id="KW-0812">Transmembrane</keyword>
<comment type="similarity">
    <text evidence="8">Belongs to the G-protein coupled receptor 1 family.</text>
</comment>
<keyword evidence="4 8" id="KW-0297">G-protein coupled receptor</keyword>
<dbReference type="Pfam" id="PF00001">
    <property type="entry name" value="7tm_1"/>
    <property type="match status" value="1"/>
</dbReference>
<reference evidence="11" key="1">
    <citation type="submission" date="2020-08" db="EMBL/GenBank/DDBJ databases">
        <title>Chromosome-level assembly of Southern catfish (Silurus meridionalis) provides insights into visual adaptation to the nocturnal and benthic lifestyles.</title>
        <authorList>
            <person name="Zhang Y."/>
            <person name="Wang D."/>
            <person name="Peng Z."/>
        </authorList>
    </citation>
    <scope>NUCLEOTIDE SEQUENCE</scope>
    <source>
        <strain evidence="11">SWU-2019-XX</strain>
        <tissue evidence="11">Muscle</tissue>
    </source>
</reference>
<dbReference type="GO" id="GO:0006955">
    <property type="term" value="P:immune response"/>
    <property type="evidence" value="ECO:0007669"/>
    <property type="project" value="TreeGrafter"/>
</dbReference>
<evidence type="ECO:0000256" key="3">
    <source>
        <dbReference type="ARBA" id="ARBA00022989"/>
    </source>
</evidence>
<name>A0A8T0BP16_SILME</name>
<evidence type="ECO:0000256" key="8">
    <source>
        <dbReference type="RuleBase" id="RU000688"/>
    </source>
</evidence>
<dbReference type="InterPro" id="IPR000276">
    <property type="entry name" value="GPCR_Rhodpsn"/>
</dbReference>
<dbReference type="Proteomes" id="UP000606274">
    <property type="component" value="Unassembled WGS sequence"/>
</dbReference>
<dbReference type="PRINTS" id="PR00237">
    <property type="entry name" value="GPCRRHODOPSN"/>
</dbReference>
<evidence type="ECO:0000256" key="1">
    <source>
        <dbReference type="ARBA" id="ARBA00004370"/>
    </source>
</evidence>
<dbReference type="PANTHER" id="PTHR10489:SF735">
    <property type="entry name" value="C-C CHEMOKINE RECEPTOR TYPE 10"/>
    <property type="match status" value="1"/>
</dbReference>
<dbReference type="GO" id="GO:0009897">
    <property type="term" value="C:external side of plasma membrane"/>
    <property type="evidence" value="ECO:0007669"/>
    <property type="project" value="TreeGrafter"/>
</dbReference>
<keyword evidence="12" id="KW-1185">Reference proteome</keyword>
<dbReference type="PANTHER" id="PTHR10489">
    <property type="entry name" value="CELL ADHESION MOLECULE"/>
    <property type="match status" value="1"/>
</dbReference>
<dbReference type="EMBL" id="JABFDY010000004">
    <property type="protein sequence ID" value="KAF7708063.1"/>
    <property type="molecule type" value="Genomic_DNA"/>
</dbReference>
<dbReference type="Gene3D" id="1.20.1070.10">
    <property type="entry name" value="Rhodopsin 7-helix transmembrane proteins"/>
    <property type="match status" value="1"/>
</dbReference>
<evidence type="ECO:0000256" key="5">
    <source>
        <dbReference type="ARBA" id="ARBA00023136"/>
    </source>
</evidence>
<keyword evidence="5 9" id="KW-0472">Membrane</keyword>
<keyword evidence="6 8" id="KW-0675">Receptor</keyword>
<dbReference type="PROSITE" id="PS00237">
    <property type="entry name" value="G_PROTEIN_RECEP_F1_1"/>
    <property type="match status" value="1"/>
</dbReference>
<comment type="caution">
    <text evidence="11">The sequence shown here is derived from an EMBL/GenBank/DDBJ whole genome shotgun (WGS) entry which is preliminary data.</text>
</comment>
<feature type="transmembrane region" description="Helical" evidence="9">
    <location>
        <begin position="85"/>
        <end position="108"/>
    </location>
</feature>
<dbReference type="InterPro" id="IPR050119">
    <property type="entry name" value="CCR1-9-like"/>
</dbReference>
<dbReference type="GO" id="GO:0016493">
    <property type="term" value="F:C-C chemokine receptor activity"/>
    <property type="evidence" value="ECO:0007669"/>
    <property type="project" value="TreeGrafter"/>
</dbReference>
<keyword evidence="3 9" id="KW-1133">Transmembrane helix</keyword>
<evidence type="ECO:0000256" key="7">
    <source>
        <dbReference type="ARBA" id="ARBA00023224"/>
    </source>
</evidence>
<keyword evidence="7 8" id="KW-0807">Transducer</keyword>
<evidence type="ECO:0000313" key="11">
    <source>
        <dbReference type="EMBL" id="KAF7708063.1"/>
    </source>
</evidence>
<evidence type="ECO:0000256" key="6">
    <source>
        <dbReference type="ARBA" id="ARBA00023170"/>
    </source>
</evidence>
<feature type="transmembrane region" description="Helical" evidence="9">
    <location>
        <begin position="203"/>
        <end position="221"/>
    </location>
</feature>
<feature type="transmembrane region" description="Helical" evidence="9">
    <location>
        <begin position="161"/>
        <end position="182"/>
    </location>
</feature>
<evidence type="ECO:0000256" key="9">
    <source>
        <dbReference type="SAM" id="Phobius"/>
    </source>
</evidence>
<dbReference type="AlphaFoldDB" id="A0A8T0BP16"/>
<comment type="subcellular location">
    <subcellularLocation>
        <location evidence="1">Membrane</location>
    </subcellularLocation>
</comment>
<dbReference type="SUPFAM" id="SSF81321">
    <property type="entry name" value="Family A G protein-coupled receptor-like"/>
    <property type="match status" value="1"/>
</dbReference>
<dbReference type="GO" id="GO:0007204">
    <property type="term" value="P:positive regulation of cytosolic calcium ion concentration"/>
    <property type="evidence" value="ECO:0007669"/>
    <property type="project" value="TreeGrafter"/>
</dbReference>
<gene>
    <name evidence="11" type="ORF">HF521_017120</name>
</gene>
<dbReference type="PROSITE" id="PS50262">
    <property type="entry name" value="G_PROTEIN_RECEP_F1_2"/>
    <property type="match status" value="1"/>
</dbReference>
<dbReference type="InterPro" id="IPR017452">
    <property type="entry name" value="GPCR_Rhodpsn_7TM"/>
</dbReference>
<organism evidence="11 12">
    <name type="scientific">Silurus meridionalis</name>
    <name type="common">Southern catfish</name>
    <name type="synonym">Silurus soldatovi meridionalis</name>
    <dbReference type="NCBI Taxonomy" id="175797"/>
    <lineage>
        <taxon>Eukaryota</taxon>
        <taxon>Metazoa</taxon>
        <taxon>Chordata</taxon>
        <taxon>Craniata</taxon>
        <taxon>Vertebrata</taxon>
        <taxon>Euteleostomi</taxon>
        <taxon>Actinopterygii</taxon>
        <taxon>Neopterygii</taxon>
        <taxon>Teleostei</taxon>
        <taxon>Ostariophysi</taxon>
        <taxon>Siluriformes</taxon>
        <taxon>Siluridae</taxon>
        <taxon>Silurus</taxon>
    </lineage>
</organism>
<feature type="transmembrane region" description="Helical" evidence="9">
    <location>
        <begin position="293"/>
        <end position="321"/>
    </location>
</feature>
<protein>
    <recommendedName>
        <fullName evidence="10">G-protein coupled receptors family 1 profile domain-containing protein</fullName>
    </recommendedName>
</protein>
<evidence type="ECO:0000256" key="4">
    <source>
        <dbReference type="ARBA" id="ARBA00023040"/>
    </source>
</evidence>
<feature type="transmembrane region" description="Helical" evidence="9">
    <location>
        <begin position="120"/>
        <end position="141"/>
    </location>
</feature>
<dbReference type="GO" id="GO:0019957">
    <property type="term" value="F:C-C chemokine binding"/>
    <property type="evidence" value="ECO:0007669"/>
    <property type="project" value="TreeGrafter"/>
</dbReference>
<dbReference type="GO" id="GO:0019722">
    <property type="term" value="P:calcium-mediated signaling"/>
    <property type="evidence" value="ECO:0007669"/>
    <property type="project" value="TreeGrafter"/>
</dbReference>